<protein>
    <submittedName>
        <fullName evidence="1">Uncharacterized protein</fullName>
    </submittedName>
</protein>
<reference evidence="1 2" key="1">
    <citation type="submission" date="2021-06" db="EMBL/GenBank/DDBJ databases">
        <title>Caerostris darwini draft genome.</title>
        <authorList>
            <person name="Kono N."/>
            <person name="Arakawa K."/>
        </authorList>
    </citation>
    <scope>NUCLEOTIDE SEQUENCE [LARGE SCALE GENOMIC DNA]</scope>
</reference>
<name>A0AAV4RTA2_9ARAC</name>
<organism evidence="1 2">
    <name type="scientific">Caerostris darwini</name>
    <dbReference type="NCBI Taxonomy" id="1538125"/>
    <lineage>
        <taxon>Eukaryota</taxon>
        <taxon>Metazoa</taxon>
        <taxon>Ecdysozoa</taxon>
        <taxon>Arthropoda</taxon>
        <taxon>Chelicerata</taxon>
        <taxon>Arachnida</taxon>
        <taxon>Araneae</taxon>
        <taxon>Araneomorphae</taxon>
        <taxon>Entelegynae</taxon>
        <taxon>Araneoidea</taxon>
        <taxon>Araneidae</taxon>
        <taxon>Caerostris</taxon>
    </lineage>
</organism>
<proteinExistence type="predicted"/>
<dbReference type="EMBL" id="BPLQ01006841">
    <property type="protein sequence ID" value="GIY25568.1"/>
    <property type="molecule type" value="Genomic_DNA"/>
</dbReference>
<accession>A0AAV4RTA2</accession>
<gene>
    <name evidence="1" type="ORF">CDAR_262851</name>
</gene>
<keyword evidence="2" id="KW-1185">Reference proteome</keyword>
<sequence length="100" mass="11127">MAAAHNGPNFPILFFERMLLKGYKTASNDDHEKVMISVQNRASVLIIPQPGTPINSSAGQRDMSLHNGKVTMWPLWSLSLTMAIPHLRREEVSLTVEALT</sequence>
<dbReference type="Proteomes" id="UP001054837">
    <property type="component" value="Unassembled WGS sequence"/>
</dbReference>
<evidence type="ECO:0000313" key="1">
    <source>
        <dbReference type="EMBL" id="GIY25568.1"/>
    </source>
</evidence>
<evidence type="ECO:0000313" key="2">
    <source>
        <dbReference type="Proteomes" id="UP001054837"/>
    </source>
</evidence>
<comment type="caution">
    <text evidence="1">The sequence shown here is derived from an EMBL/GenBank/DDBJ whole genome shotgun (WGS) entry which is preliminary data.</text>
</comment>
<dbReference type="AlphaFoldDB" id="A0AAV4RTA2"/>